<protein>
    <submittedName>
        <fullName evidence="2">Putative secreted protein</fullName>
    </submittedName>
</protein>
<evidence type="ECO:0000313" key="2">
    <source>
        <dbReference type="EMBL" id="MBW47159.1"/>
    </source>
</evidence>
<name>A0A2M4B292_9DIPT</name>
<accession>A0A2M4B292</accession>
<proteinExistence type="predicted"/>
<keyword evidence="1" id="KW-0732">Signal</keyword>
<dbReference type="EMBL" id="GGFK01013838">
    <property type="protein sequence ID" value="MBW47159.1"/>
    <property type="molecule type" value="Transcribed_RNA"/>
</dbReference>
<organism evidence="2">
    <name type="scientific">Anopheles triannulatus</name>
    <dbReference type="NCBI Taxonomy" id="58253"/>
    <lineage>
        <taxon>Eukaryota</taxon>
        <taxon>Metazoa</taxon>
        <taxon>Ecdysozoa</taxon>
        <taxon>Arthropoda</taxon>
        <taxon>Hexapoda</taxon>
        <taxon>Insecta</taxon>
        <taxon>Pterygota</taxon>
        <taxon>Neoptera</taxon>
        <taxon>Endopterygota</taxon>
        <taxon>Diptera</taxon>
        <taxon>Nematocera</taxon>
        <taxon>Culicoidea</taxon>
        <taxon>Culicidae</taxon>
        <taxon>Anophelinae</taxon>
        <taxon>Anopheles</taxon>
    </lineage>
</organism>
<sequence>MPLLLLLLLLQVQDFYREHTLSRSSPAAIISGENEWRGTLGPYFESFPAPRSFPRAGASERVDLVTAALYYRDGVRAPGRVRDAPTAAAAAAVQADAGKSEVRVYFHVLRQFKSRKGSGQ</sequence>
<feature type="signal peptide" evidence="1">
    <location>
        <begin position="1"/>
        <end position="17"/>
    </location>
</feature>
<evidence type="ECO:0000256" key="1">
    <source>
        <dbReference type="SAM" id="SignalP"/>
    </source>
</evidence>
<feature type="chain" id="PRO_5014733851" evidence="1">
    <location>
        <begin position="18"/>
        <end position="120"/>
    </location>
</feature>
<dbReference type="AlphaFoldDB" id="A0A2M4B292"/>
<reference evidence="2" key="1">
    <citation type="submission" date="2018-01" db="EMBL/GenBank/DDBJ databases">
        <title>An insight into the sialome of Amazonian anophelines.</title>
        <authorList>
            <person name="Ribeiro J.M."/>
            <person name="Scarpassa V."/>
            <person name="Calvo E."/>
        </authorList>
    </citation>
    <scope>NUCLEOTIDE SEQUENCE</scope>
    <source>
        <tissue evidence="2">Salivary glands</tissue>
    </source>
</reference>